<dbReference type="AlphaFoldDB" id="A0A1D8JGP1"/>
<feature type="binding site" evidence="9">
    <location>
        <position position="135"/>
    </location>
    <ligand>
        <name>Zn(2+)</name>
        <dbReference type="ChEBI" id="CHEBI:29105"/>
    </ligand>
</feature>
<keyword evidence="6" id="KW-0805">Transcription regulation</keyword>
<keyword evidence="7" id="KW-0238">DNA-binding</keyword>
<feature type="binding site" evidence="10">
    <location>
        <position position="89"/>
    </location>
    <ligand>
        <name>Fe cation</name>
        <dbReference type="ChEBI" id="CHEBI:24875"/>
    </ligand>
</feature>
<dbReference type="EMBL" id="CP017560">
    <property type="protein sequence ID" value="AOV07866.1"/>
    <property type="molecule type" value="Genomic_DNA"/>
</dbReference>
<comment type="cofactor">
    <cofactor evidence="10">
        <name>Mn(2+)</name>
        <dbReference type="ChEBI" id="CHEBI:29035"/>
    </cofactor>
    <cofactor evidence="10">
        <name>Fe(2+)</name>
        <dbReference type="ChEBI" id="CHEBI:29033"/>
    </cofactor>
    <text evidence="10">Binds 1 Mn(2+) or Fe(2+) ion per subunit.</text>
</comment>
<evidence type="ECO:0000256" key="5">
    <source>
        <dbReference type="ARBA" id="ARBA00022833"/>
    </source>
</evidence>
<dbReference type="KEGG" id="surl:BI350_10185"/>
<dbReference type="InterPro" id="IPR036390">
    <property type="entry name" value="WH_DNA-bd_sf"/>
</dbReference>
<evidence type="ECO:0000256" key="10">
    <source>
        <dbReference type="PIRSR" id="PIRSR602481-2"/>
    </source>
</evidence>
<keyword evidence="5 9" id="KW-0862">Zinc</keyword>
<feature type="binding site" evidence="10">
    <location>
        <position position="124"/>
    </location>
    <ligand>
        <name>Fe cation</name>
        <dbReference type="ChEBI" id="CHEBI:24875"/>
    </ligand>
</feature>
<organism evidence="11 12">
    <name type="scientific">Sporosarcina ureilytica</name>
    <dbReference type="NCBI Taxonomy" id="298596"/>
    <lineage>
        <taxon>Bacteria</taxon>
        <taxon>Bacillati</taxon>
        <taxon>Bacillota</taxon>
        <taxon>Bacilli</taxon>
        <taxon>Bacillales</taxon>
        <taxon>Caryophanaceae</taxon>
        <taxon>Sporosarcina</taxon>
    </lineage>
</organism>
<evidence type="ECO:0000256" key="4">
    <source>
        <dbReference type="ARBA" id="ARBA00022491"/>
    </source>
</evidence>
<evidence type="ECO:0000256" key="7">
    <source>
        <dbReference type="ARBA" id="ARBA00023125"/>
    </source>
</evidence>
<dbReference type="GO" id="GO:1900376">
    <property type="term" value="P:regulation of secondary metabolite biosynthetic process"/>
    <property type="evidence" value="ECO:0007669"/>
    <property type="project" value="TreeGrafter"/>
</dbReference>
<protein>
    <submittedName>
        <fullName evidence="11">Transcriptional repressor</fullName>
    </submittedName>
</protein>
<dbReference type="PANTHER" id="PTHR33202">
    <property type="entry name" value="ZINC UPTAKE REGULATION PROTEIN"/>
    <property type="match status" value="1"/>
</dbReference>
<evidence type="ECO:0000313" key="11">
    <source>
        <dbReference type="EMBL" id="AOV07866.1"/>
    </source>
</evidence>
<keyword evidence="9" id="KW-0479">Metal-binding</keyword>
<dbReference type="Gene3D" id="3.30.1490.190">
    <property type="match status" value="1"/>
</dbReference>
<evidence type="ECO:0000256" key="2">
    <source>
        <dbReference type="ARBA" id="ARBA00007957"/>
    </source>
</evidence>
<proteinExistence type="inferred from homology"/>
<dbReference type="PANTHER" id="PTHR33202:SF1">
    <property type="entry name" value="FERRIC UPTAKE REGULATION PROTEIN"/>
    <property type="match status" value="1"/>
</dbReference>
<keyword evidence="12" id="KW-1185">Reference proteome</keyword>
<dbReference type="InterPro" id="IPR002481">
    <property type="entry name" value="FUR"/>
</dbReference>
<gene>
    <name evidence="11" type="ORF">BI350_10185</name>
</gene>
<name>A0A1D8JGP1_9BACL</name>
<dbReference type="RefSeq" id="WP_075528012.1">
    <property type="nucleotide sequence ID" value="NZ_CP017560.1"/>
</dbReference>
<keyword evidence="4" id="KW-0678">Repressor</keyword>
<evidence type="ECO:0000256" key="8">
    <source>
        <dbReference type="ARBA" id="ARBA00023163"/>
    </source>
</evidence>
<comment type="cofactor">
    <cofactor evidence="9">
        <name>Zn(2+)</name>
        <dbReference type="ChEBI" id="CHEBI:29105"/>
    </cofactor>
    <text evidence="9">Binds 1 zinc ion per subunit.</text>
</comment>
<dbReference type="GO" id="GO:0003700">
    <property type="term" value="F:DNA-binding transcription factor activity"/>
    <property type="evidence" value="ECO:0007669"/>
    <property type="project" value="InterPro"/>
</dbReference>
<dbReference type="InterPro" id="IPR043135">
    <property type="entry name" value="Fur_C"/>
</dbReference>
<keyword evidence="3" id="KW-0963">Cytoplasm</keyword>
<evidence type="ECO:0000313" key="12">
    <source>
        <dbReference type="Proteomes" id="UP000185746"/>
    </source>
</evidence>
<dbReference type="GO" id="GO:0045892">
    <property type="term" value="P:negative regulation of DNA-templated transcription"/>
    <property type="evidence" value="ECO:0007669"/>
    <property type="project" value="TreeGrafter"/>
</dbReference>
<dbReference type="Gene3D" id="1.10.10.10">
    <property type="entry name" value="Winged helix-like DNA-binding domain superfamily/Winged helix DNA-binding domain"/>
    <property type="match status" value="1"/>
</dbReference>
<keyword evidence="10" id="KW-0408">Iron</keyword>
<dbReference type="InterPro" id="IPR036388">
    <property type="entry name" value="WH-like_DNA-bd_sf"/>
</dbReference>
<dbReference type="GO" id="GO:0000976">
    <property type="term" value="F:transcription cis-regulatory region binding"/>
    <property type="evidence" value="ECO:0007669"/>
    <property type="project" value="TreeGrafter"/>
</dbReference>
<evidence type="ECO:0000256" key="6">
    <source>
        <dbReference type="ARBA" id="ARBA00023015"/>
    </source>
</evidence>
<feature type="binding site" evidence="9">
    <location>
        <position position="98"/>
    </location>
    <ligand>
        <name>Zn(2+)</name>
        <dbReference type="ChEBI" id="CHEBI:29105"/>
    </ligand>
</feature>
<sequence length="138" mass="16067">MNLDEAWKILQKNEFKRTKNRDVILQFFAAHNRYLTAGDVKLHMEKDNPGISFDTIYRNLATFTELGILEETELTGERHFRMHCEPGVHHHHFICTLCGVTRNIPECPMDILSIDLSNYEIESHKFEVYGKCPQCIAS</sequence>
<keyword evidence="8" id="KW-0804">Transcription</keyword>
<feature type="binding site" evidence="9">
    <location>
        <position position="95"/>
    </location>
    <ligand>
        <name>Zn(2+)</name>
        <dbReference type="ChEBI" id="CHEBI:29105"/>
    </ligand>
</feature>
<accession>A0A1D8JGP1</accession>
<dbReference type="Proteomes" id="UP000185746">
    <property type="component" value="Chromosome"/>
</dbReference>
<dbReference type="GO" id="GO:0008270">
    <property type="term" value="F:zinc ion binding"/>
    <property type="evidence" value="ECO:0007669"/>
    <property type="project" value="TreeGrafter"/>
</dbReference>
<feature type="binding site" evidence="9">
    <location>
        <position position="132"/>
    </location>
    <ligand>
        <name>Zn(2+)</name>
        <dbReference type="ChEBI" id="CHEBI:29105"/>
    </ligand>
</feature>
<dbReference type="CDD" id="cd07153">
    <property type="entry name" value="Fur_like"/>
    <property type="match status" value="1"/>
</dbReference>
<evidence type="ECO:0000256" key="9">
    <source>
        <dbReference type="PIRSR" id="PIRSR602481-1"/>
    </source>
</evidence>
<dbReference type="Pfam" id="PF01475">
    <property type="entry name" value="FUR"/>
    <property type="match status" value="1"/>
</dbReference>
<dbReference type="GO" id="GO:0005737">
    <property type="term" value="C:cytoplasm"/>
    <property type="evidence" value="ECO:0007669"/>
    <property type="project" value="UniProtKB-SubCell"/>
</dbReference>
<evidence type="ECO:0000256" key="1">
    <source>
        <dbReference type="ARBA" id="ARBA00004496"/>
    </source>
</evidence>
<evidence type="ECO:0000256" key="3">
    <source>
        <dbReference type="ARBA" id="ARBA00022490"/>
    </source>
</evidence>
<comment type="similarity">
    <text evidence="2">Belongs to the Fur family.</text>
</comment>
<dbReference type="SUPFAM" id="SSF46785">
    <property type="entry name" value="Winged helix' DNA-binding domain"/>
    <property type="match status" value="1"/>
</dbReference>
<comment type="subcellular location">
    <subcellularLocation>
        <location evidence="1">Cytoplasm</location>
    </subcellularLocation>
</comment>
<reference evidence="11 12" key="1">
    <citation type="submission" date="2016-09" db="EMBL/GenBank/DDBJ databases">
        <title>Complete genome sequence of the Lysinibacillus sphaericus LMG 22257, a specie of Bacillus with ureolytic activity that can effectively biodeposit calcium carbonate.</title>
        <authorList>
            <person name="Yan W."/>
        </authorList>
    </citation>
    <scope>NUCLEOTIDE SEQUENCE [LARGE SCALE GENOMIC DNA]</scope>
    <source>
        <strain evidence="11 12">LMG 22257</strain>
    </source>
</reference>